<dbReference type="EMBL" id="MUYU01000018">
    <property type="protein sequence ID" value="OOS23186.1"/>
    <property type="molecule type" value="Genomic_DNA"/>
</dbReference>
<keyword evidence="4" id="KW-1185">Reference proteome</keyword>
<protein>
    <submittedName>
        <fullName evidence="3">Uncharacterized protein</fullName>
    </submittedName>
</protein>
<reference evidence="3 4" key="1">
    <citation type="submission" date="2017-02" db="EMBL/GenBank/DDBJ databases">
        <title>Draft genome sequence of Moraxella pluranimalium CCUG 54913T type strain.</title>
        <authorList>
            <person name="Salva-Serra F."/>
            <person name="Engstrom-Jakobsson H."/>
            <person name="Thorell K."/>
            <person name="Jaen-Luchoro D."/>
            <person name="Gonzales-Siles L."/>
            <person name="Karlsson R."/>
            <person name="Yazdan S."/>
            <person name="Boulund F."/>
            <person name="Johnning A."/>
            <person name="Engstrand L."/>
            <person name="Kristiansson E."/>
            <person name="Moore E."/>
        </authorList>
    </citation>
    <scope>NUCLEOTIDE SEQUENCE [LARGE SCALE GENOMIC DNA]</scope>
    <source>
        <strain evidence="3 4">CCUG 54913</strain>
    </source>
</reference>
<feature type="compositionally biased region" description="Basic and acidic residues" evidence="1">
    <location>
        <begin position="30"/>
        <end position="39"/>
    </location>
</feature>
<feature type="region of interest" description="Disordered" evidence="1">
    <location>
        <begin position="23"/>
        <end position="67"/>
    </location>
</feature>
<evidence type="ECO:0000256" key="2">
    <source>
        <dbReference type="SAM" id="SignalP"/>
    </source>
</evidence>
<dbReference type="RefSeq" id="WP_078254508.1">
    <property type="nucleotide sequence ID" value="NZ_MUYU01000018.1"/>
</dbReference>
<comment type="caution">
    <text evidence="3">The sequence shown here is derived from an EMBL/GenBank/DDBJ whole genome shotgun (WGS) entry which is preliminary data.</text>
</comment>
<organism evidence="3 4">
    <name type="scientific">Moraxella pluranimalium</name>
    <dbReference type="NCBI Taxonomy" id="470453"/>
    <lineage>
        <taxon>Bacteria</taxon>
        <taxon>Pseudomonadati</taxon>
        <taxon>Pseudomonadota</taxon>
        <taxon>Gammaproteobacteria</taxon>
        <taxon>Moraxellales</taxon>
        <taxon>Moraxellaceae</taxon>
        <taxon>Moraxella</taxon>
    </lineage>
</organism>
<accession>A0A1T0CLG6</accession>
<dbReference type="PROSITE" id="PS51257">
    <property type="entry name" value="PROKAR_LIPOPROTEIN"/>
    <property type="match status" value="1"/>
</dbReference>
<evidence type="ECO:0000256" key="1">
    <source>
        <dbReference type="SAM" id="MobiDB-lite"/>
    </source>
</evidence>
<evidence type="ECO:0000313" key="4">
    <source>
        <dbReference type="Proteomes" id="UP000189800"/>
    </source>
</evidence>
<gene>
    <name evidence="3" type="ORF">B0680_07605</name>
</gene>
<dbReference type="Proteomes" id="UP000189800">
    <property type="component" value="Unassembled WGS sequence"/>
</dbReference>
<evidence type="ECO:0000313" key="3">
    <source>
        <dbReference type="EMBL" id="OOS23186.1"/>
    </source>
</evidence>
<feature type="signal peptide" evidence="2">
    <location>
        <begin position="1"/>
        <end position="21"/>
    </location>
</feature>
<feature type="chain" id="PRO_5013091829" evidence="2">
    <location>
        <begin position="22"/>
        <end position="228"/>
    </location>
</feature>
<keyword evidence="2" id="KW-0732">Signal</keyword>
<dbReference type="AlphaFoldDB" id="A0A1T0CLG6"/>
<proteinExistence type="predicted"/>
<name>A0A1T0CLG6_9GAMM</name>
<dbReference type="OrthoDB" id="9157438at2"/>
<dbReference type="STRING" id="470453.B0680_07605"/>
<sequence>MTPLKTFCCTIVLLSATTACTDTSNTATHPSDDTSHAHAADSAVTTPIVTSAPTTPDPEDDPSITGTNVLGFKLQASTFESVKKRLENYQFDEYAKSYAGGYILENDGTGFGIEGLNHVQFGFDTNQKLVYVFMQIHESDPMDHTTYKKIVSYVKQNDYTVVGSKEPFVGDRETRFKTPRAETITVSSPHMGDFQVYVEYYTEEFGKMRKQAQHNTKTSQQQTESKNF</sequence>